<protein>
    <recommendedName>
        <fullName evidence="7">tRNA (guanosine(18)-2'-O)-methyltransferase</fullName>
        <ecNumber evidence="7">2.1.1.34</ecNumber>
    </recommendedName>
    <alternativeName>
        <fullName evidence="7">tRNA [Gm18] methyltransferase</fullName>
    </alternativeName>
</protein>
<comment type="similarity">
    <text evidence="7">Belongs to the class IV-like SAM-binding methyltransferase superfamily. RNA methyltransferase TrmH family.</text>
</comment>
<feature type="binding site" evidence="7">
    <location>
        <position position="162"/>
    </location>
    <ligand>
        <name>S-adenosyl-L-methionine</name>
        <dbReference type="ChEBI" id="CHEBI:59789"/>
    </ligand>
</feature>
<keyword evidence="1 7" id="KW-0820">tRNA-binding</keyword>
<sequence length="232" mass="27004">MYWEEKILDIDYRDKDLYAYLAAFMTENKRQHFARVLAERTRHVTVLLEDIYQEQNASAVIRSADCFGIQDVHVVEVNHRYNLNRKVLKGAAKWVDIHRYTSTQSALDKLKGEGFKLVATSPHAEMTLDELPVNEKVAFMMGTESTGLTDQAMEQADYQIKIPMYGFTESFNLSVSTALCLNTIATKLRKDENIAWQMSEDERQVLAMRWVLKCIRRSELHIENFYKNLSHK</sequence>
<evidence type="ECO:0000256" key="6">
    <source>
        <dbReference type="ARBA" id="ARBA00022884"/>
    </source>
</evidence>
<dbReference type="Proteomes" id="UP000245535">
    <property type="component" value="Unassembled WGS sequence"/>
</dbReference>
<accession>A0A315Z5W1</accession>
<keyword evidence="3 7" id="KW-0808">Transferase</keyword>
<comment type="caution">
    <text evidence="9">The sequence shown here is derived from an EMBL/GenBank/DDBJ whole genome shotgun (WGS) entry which is preliminary data.</text>
</comment>
<evidence type="ECO:0000259" key="8">
    <source>
        <dbReference type="Pfam" id="PF00588"/>
    </source>
</evidence>
<dbReference type="GO" id="GO:0002938">
    <property type="term" value="P:tRNA guanine ribose methylation"/>
    <property type="evidence" value="ECO:0007669"/>
    <property type="project" value="UniProtKB-UniRule"/>
</dbReference>
<comment type="function">
    <text evidence="7">Catalyzes the 2'-O methylation of guanosine at position 18 in tRNA.</text>
</comment>
<dbReference type="InterPro" id="IPR001537">
    <property type="entry name" value="SpoU_MeTrfase"/>
</dbReference>
<dbReference type="Pfam" id="PF00588">
    <property type="entry name" value="SpoU_methylase"/>
    <property type="match status" value="1"/>
</dbReference>
<dbReference type="RefSeq" id="WP_109621186.1">
    <property type="nucleotide sequence ID" value="NZ_QGDO01000006.1"/>
</dbReference>
<dbReference type="GO" id="GO:0141100">
    <property type="term" value="F:tRNA (guanine(18)-2'-O)-methyltransferase activity"/>
    <property type="evidence" value="ECO:0007669"/>
    <property type="project" value="UniProtKB-UniRule"/>
</dbReference>
<comment type="caution">
    <text evidence="7">Lacks conserved residue(s) required for the propagation of feature annotation.</text>
</comment>
<keyword evidence="2 7" id="KW-0489">Methyltransferase</keyword>
<dbReference type="Gene3D" id="3.40.1280.10">
    <property type="match status" value="1"/>
</dbReference>
<keyword evidence="10" id="KW-1185">Reference proteome</keyword>
<organism evidence="9 10">
    <name type="scientific">Sediminitomix flava</name>
    <dbReference type="NCBI Taxonomy" id="379075"/>
    <lineage>
        <taxon>Bacteria</taxon>
        <taxon>Pseudomonadati</taxon>
        <taxon>Bacteroidota</taxon>
        <taxon>Cytophagia</taxon>
        <taxon>Cytophagales</taxon>
        <taxon>Flammeovirgaceae</taxon>
        <taxon>Sediminitomix</taxon>
    </lineage>
</organism>
<dbReference type="SUPFAM" id="SSF75217">
    <property type="entry name" value="alpha/beta knot"/>
    <property type="match status" value="1"/>
</dbReference>
<dbReference type="GO" id="GO:0000049">
    <property type="term" value="F:tRNA binding"/>
    <property type="evidence" value="ECO:0007669"/>
    <property type="project" value="UniProtKB-UniRule"/>
</dbReference>
<keyword evidence="4 7" id="KW-0949">S-adenosyl-L-methionine</keyword>
<keyword evidence="6 7" id="KW-0694">RNA-binding</keyword>
<evidence type="ECO:0000256" key="4">
    <source>
        <dbReference type="ARBA" id="ARBA00022691"/>
    </source>
</evidence>
<evidence type="ECO:0000256" key="5">
    <source>
        <dbReference type="ARBA" id="ARBA00022694"/>
    </source>
</evidence>
<dbReference type="HAMAP" id="MF_02060">
    <property type="entry name" value="tRNA_methyltr_TrmH"/>
    <property type="match status" value="1"/>
</dbReference>
<dbReference type="EMBL" id="QGDO01000006">
    <property type="protein sequence ID" value="PWJ39288.1"/>
    <property type="molecule type" value="Genomic_DNA"/>
</dbReference>
<name>A0A315Z5W1_SEDFL</name>
<evidence type="ECO:0000256" key="3">
    <source>
        <dbReference type="ARBA" id="ARBA00022679"/>
    </source>
</evidence>
<evidence type="ECO:0000256" key="2">
    <source>
        <dbReference type="ARBA" id="ARBA00022603"/>
    </source>
</evidence>
<evidence type="ECO:0000313" key="10">
    <source>
        <dbReference type="Proteomes" id="UP000245535"/>
    </source>
</evidence>
<dbReference type="PANTHER" id="PTHR43453:SF1">
    <property type="entry name" value="TRNA_RRNA METHYLTRANSFERASE SPOU TYPE DOMAIN-CONTAINING PROTEIN"/>
    <property type="match status" value="1"/>
</dbReference>
<feature type="domain" description="tRNA/rRNA methyltransferase SpoU type" evidence="8">
    <location>
        <begin position="44"/>
        <end position="181"/>
    </location>
</feature>
<dbReference type="InterPro" id="IPR029028">
    <property type="entry name" value="Alpha/beta_knot_MTases"/>
</dbReference>
<dbReference type="CDD" id="cd18092">
    <property type="entry name" value="SpoU-like_TrmH"/>
    <property type="match status" value="1"/>
</dbReference>
<dbReference type="InterPro" id="IPR033671">
    <property type="entry name" value="TrmH"/>
</dbReference>
<feature type="binding site" evidence="7">
    <location>
        <position position="120"/>
    </location>
    <ligand>
        <name>S-adenosyl-L-methionine</name>
        <dbReference type="ChEBI" id="CHEBI:59789"/>
    </ligand>
</feature>
<dbReference type="EC" id="2.1.1.34" evidence="7"/>
<reference evidence="9 10" key="1">
    <citation type="submission" date="2018-03" db="EMBL/GenBank/DDBJ databases">
        <title>Genomic Encyclopedia of Archaeal and Bacterial Type Strains, Phase II (KMG-II): from individual species to whole genera.</title>
        <authorList>
            <person name="Goeker M."/>
        </authorList>
    </citation>
    <scope>NUCLEOTIDE SEQUENCE [LARGE SCALE GENOMIC DNA]</scope>
    <source>
        <strain evidence="9 10">DSM 28229</strain>
    </source>
</reference>
<evidence type="ECO:0000256" key="1">
    <source>
        <dbReference type="ARBA" id="ARBA00022555"/>
    </source>
</evidence>
<proteinExistence type="inferred from homology"/>
<dbReference type="AlphaFoldDB" id="A0A315Z5W1"/>
<dbReference type="InterPro" id="IPR029026">
    <property type="entry name" value="tRNA_m1G_MTases_N"/>
</dbReference>
<comment type="catalytic activity">
    <reaction evidence="7">
        <text>guanosine(18) in tRNA + S-adenosyl-L-methionine = 2'-O-methylguanosine(18) in tRNA + S-adenosyl-L-homocysteine + H(+)</text>
        <dbReference type="Rhea" id="RHEA:20077"/>
        <dbReference type="Rhea" id="RHEA-COMP:10190"/>
        <dbReference type="Rhea" id="RHEA-COMP:10192"/>
        <dbReference type="ChEBI" id="CHEBI:15378"/>
        <dbReference type="ChEBI" id="CHEBI:57856"/>
        <dbReference type="ChEBI" id="CHEBI:59789"/>
        <dbReference type="ChEBI" id="CHEBI:74269"/>
        <dbReference type="ChEBI" id="CHEBI:74445"/>
        <dbReference type="EC" id="2.1.1.34"/>
    </reaction>
</comment>
<gene>
    <name evidence="7" type="primary">trmH</name>
    <name evidence="9" type="ORF">BC781_106189</name>
</gene>
<evidence type="ECO:0000256" key="7">
    <source>
        <dbReference type="HAMAP-Rule" id="MF_02060"/>
    </source>
</evidence>
<dbReference type="PANTHER" id="PTHR43453">
    <property type="entry name" value="RRNA METHYLASE-LIKE"/>
    <property type="match status" value="1"/>
</dbReference>
<evidence type="ECO:0000313" key="9">
    <source>
        <dbReference type="EMBL" id="PWJ39288.1"/>
    </source>
</evidence>
<dbReference type="OrthoDB" id="9794400at2"/>
<keyword evidence="5 7" id="KW-0819">tRNA processing</keyword>